<feature type="compositionally biased region" description="Basic and acidic residues" evidence="1">
    <location>
        <begin position="10"/>
        <end position="20"/>
    </location>
</feature>
<feature type="region of interest" description="Disordered" evidence="1">
    <location>
        <begin position="81"/>
        <end position="133"/>
    </location>
</feature>
<dbReference type="AlphaFoldDB" id="A0A6A4GLV6"/>
<reference evidence="2" key="1">
    <citation type="journal article" date="2019" name="Environ. Microbiol.">
        <title>Fungal ecological strategies reflected in gene transcription - a case study of two litter decomposers.</title>
        <authorList>
            <person name="Barbi F."/>
            <person name="Kohler A."/>
            <person name="Barry K."/>
            <person name="Baskaran P."/>
            <person name="Daum C."/>
            <person name="Fauchery L."/>
            <person name="Ihrmark K."/>
            <person name="Kuo A."/>
            <person name="LaButti K."/>
            <person name="Lipzen A."/>
            <person name="Morin E."/>
            <person name="Grigoriev I.V."/>
            <person name="Henrissat B."/>
            <person name="Lindahl B."/>
            <person name="Martin F."/>
        </authorList>
    </citation>
    <scope>NUCLEOTIDE SEQUENCE</scope>
    <source>
        <strain evidence="2">JB14</strain>
    </source>
</reference>
<feature type="region of interest" description="Disordered" evidence="1">
    <location>
        <begin position="1"/>
        <end position="20"/>
    </location>
</feature>
<evidence type="ECO:0000313" key="3">
    <source>
        <dbReference type="Proteomes" id="UP000799118"/>
    </source>
</evidence>
<evidence type="ECO:0000256" key="1">
    <source>
        <dbReference type="SAM" id="MobiDB-lite"/>
    </source>
</evidence>
<proteinExistence type="predicted"/>
<dbReference type="Proteomes" id="UP000799118">
    <property type="component" value="Unassembled WGS sequence"/>
</dbReference>
<keyword evidence="3" id="KW-1185">Reference proteome</keyword>
<evidence type="ECO:0000313" key="2">
    <source>
        <dbReference type="EMBL" id="KAE9386732.1"/>
    </source>
</evidence>
<protein>
    <submittedName>
        <fullName evidence="2">Uncharacterized protein</fullName>
    </submittedName>
</protein>
<organism evidence="2 3">
    <name type="scientific">Gymnopus androsaceus JB14</name>
    <dbReference type="NCBI Taxonomy" id="1447944"/>
    <lineage>
        <taxon>Eukaryota</taxon>
        <taxon>Fungi</taxon>
        <taxon>Dikarya</taxon>
        <taxon>Basidiomycota</taxon>
        <taxon>Agaricomycotina</taxon>
        <taxon>Agaricomycetes</taxon>
        <taxon>Agaricomycetidae</taxon>
        <taxon>Agaricales</taxon>
        <taxon>Marasmiineae</taxon>
        <taxon>Omphalotaceae</taxon>
        <taxon>Gymnopus</taxon>
    </lineage>
</organism>
<sequence length="439" mass="46210">MTVRHLRSRTRQEQMDKEVAEATATDFRVIQPATRGRPTGNPRCADLLNSPDADAQSKAFVPISGTRAAAAAELAATLANKGKGKARATEPHRAPLGPLPNGVTIVSPRRPPKASSSRVPPPSPSHSPTASVLSPAVSVHNGTTGRATSSLSPLPGVHTFGGSLLLCSPSQSDAFPTPEPSRTSIVQGSCGSIATPATGQSRVSSTSQIARVSTTRGPTPGSATSVISGRAGSRLLGPAGGRVGPLASPFPGSALSQWSMSGRGTSRNRYPMMRTPATDLNTLALFPRATGNPDFQSNLSARRSIPQSAMAPSPAPGWHDIPTFREPSYASQAQIQYPPSRQLYSAYPSPASAHASLQHNAFPPPMPHPHYQMGYSMPVYTNTQLAAQNFAPPLPQFTHMQTAHPGMAVDTEEDDGSDFRDPQFAVVPSIATPTRLRRH</sequence>
<dbReference type="EMBL" id="ML769852">
    <property type="protein sequence ID" value="KAE9386732.1"/>
    <property type="molecule type" value="Genomic_DNA"/>
</dbReference>
<accession>A0A6A4GLV6</accession>
<gene>
    <name evidence="2" type="ORF">BT96DRAFT_1005787</name>
</gene>
<name>A0A6A4GLV6_9AGAR</name>